<proteinExistence type="predicted"/>
<dbReference type="EMBL" id="JMCB01000008">
    <property type="protein sequence ID" value="KFE67383.1"/>
    <property type="molecule type" value="Genomic_DNA"/>
</dbReference>
<keyword evidence="5" id="KW-1185">Reference proteome</keyword>
<reference evidence="3 5" key="1">
    <citation type="submission" date="2014-04" db="EMBL/GenBank/DDBJ databases">
        <title>Genome assembly of Hyalangium minutum DSM 14724.</title>
        <authorList>
            <person name="Sharma G."/>
            <person name="Subramanian S."/>
        </authorList>
    </citation>
    <scope>NUCLEOTIDE SEQUENCE [LARGE SCALE GENOMIC DNA]</scope>
    <source>
        <strain evidence="3 5">DSM 14724</strain>
    </source>
</reference>
<evidence type="ECO:0000313" key="4">
    <source>
        <dbReference type="EMBL" id="KFE67383.1"/>
    </source>
</evidence>
<accession>A0A085WHY3</accession>
<evidence type="ECO:0000259" key="2">
    <source>
        <dbReference type="Pfam" id="PF16403"/>
    </source>
</evidence>
<evidence type="ECO:0000313" key="3">
    <source>
        <dbReference type="EMBL" id="KFE67296.1"/>
    </source>
</evidence>
<dbReference type="Proteomes" id="UP000028725">
    <property type="component" value="Unassembled WGS sequence"/>
</dbReference>
<dbReference type="STRING" id="394096.DB31_8649"/>
<protein>
    <recommendedName>
        <fullName evidence="2">Pesticidal crystal protein Cry22Aa Ig-like domain-containing protein</fullName>
    </recommendedName>
</protein>
<sequence>MQMLGKVVLGMVSLLGTSALASLPVVGAAQTARGGCGYSIKVLEDVDPIPYPRPFYRITVESSVLAPTCTVQPKSLELTTSRALPQVAIQASADGIVAAYTYGEFVRFMGDITRVSVRNLDPNTLGTLRGAGLSSAIVPPNGAAGYPGAVLLDALTIQGPYVEVSGTFTGNALTEDPATIPWPYPIWQGNNFVASYANFFTTTTPPILGAQACASLPPVLTVNGGSPLTLECVKGGTYSDPGAQAVDGCGNPLVVHAYNTGTDSSGPGPLLSYEGSYPVSYSTWNHAGSVDVTRTVIVDDTTAPSLTLLGSASIVHTCNTPWTDPGVTATDACSGNITPWVSRTGEVNAWAVGVYTLTYNVTDGGGNSATPVTRTVQVVNCPW</sequence>
<dbReference type="EMBL" id="JMCB01000008">
    <property type="protein sequence ID" value="KFE67296.1"/>
    <property type="molecule type" value="Genomic_DNA"/>
</dbReference>
<evidence type="ECO:0000256" key="1">
    <source>
        <dbReference type="SAM" id="SignalP"/>
    </source>
</evidence>
<dbReference type="InterPro" id="IPR013783">
    <property type="entry name" value="Ig-like_fold"/>
</dbReference>
<dbReference type="InterPro" id="IPR032179">
    <property type="entry name" value="Cry22Aa_Ig-like"/>
</dbReference>
<evidence type="ECO:0000313" key="5">
    <source>
        <dbReference type="Proteomes" id="UP000028725"/>
    </source>
</evidence>
<comment type="caution">
    <text evidence="3">The sequence shown here is derived from an EMBL/GenBank/DDBJ whole genome shotgun (WGS) entry which is preliminary data.</text>
</comment>
<gene>
    <name evidence="3" type="ORF">DB31_8649</name>
    <name evidence="4" type="ORF">DB31_8736</name>
</gene>
<dbReference type="Gene3D" id="2.60.40.10">
    <property type="entry name" value="Immunoglobulins"/>
    <property type="match status" value="1"/>
</dbReference>
<keyword evidence="1" id="KW-0732">Signal</keyword>
<feature type="signal peptide" evidence="1">
    <location>
        <begin position="1"/>
        <end position="21"/>
    </location>
</feature>
<name>A0A085WHY3_9BACT</name>
<feature type="chain" id="PRO_5007380081" description="Pesticidal crystal protein Cry22Aa Ig-like domain-containing protein" evidence="1">
    <location>
        <begin position="22"/>
        <end position="383"/>
    </location>
</feature>
<feature type="domain" description="Pesticidal crystal protein Cry22Aa Ig-like" evidence="2">
    <location>
        <begin position="306"/>
        <end position="378"/>
    </location>
</feature>
<organism evidence="3 5">
    <name type="scientific">Hyalangium minutum</name>
    <dbReference type="NCBI Taxonomy" id="394096"/>
    <lineage>
        <taxon>Bacteria</taxon>
        <taxon>Pseudomonadati</taxon>
        <taxon>Myxococcota</taxon>
        <taxon>Myxococcia</taxon>
        <taxon>Myxococcales</taxon>
        <taxon>Cystobacterineae</taxon>
        <taxon>Archangiaceae</taxon>
        <taxon>Hyalangium</taxon>
    </lineage>
</organism>
<dbReference type="AlphaFoldDB" id="A0A085WHY3"/>
<dbReference type="Pfam" id="PF16403">
    <property type="entry name" value="Bact_surface_Ig-like"/>
    <property type="match status" value="1"/>
</dbReference>